<dbReference type="Proteomes" id="UP000054560">
    <property type="component" value="Unassembled WGS sequence"/>
</dbReference>
<dbReference type="Pfam" id="PF16899">
    <property type="entry name" value="Cyclin_C_2"/>
    <property type="match status" value="1"/>
</dbReference>
<dbReference type="eggNOG" id="KOG0794">
    <property type="taxonomic scope" value="Eukaryota"/>
</dbReference>
<dbReference type="SUPFAM" id="SSF47954">
    <property type="entry name" value="Cyclin-like"/>
    <property type="match status" value="1"/>
</dbReference>
<proteinExistence type="predicted"/>
<keyword evidence="5" id="KW-1185">Reference proteome</keyword>
<keyword evidence="1" id="KW-0195">Cyclin</keyword>
<dbReference type="AlphaFoldDB" id="A0A0L0EYR8"/>
<dbReference type="EMBL" id="KQ254478">
    <property type="protein sequence ID" value="KNC69549.1"/>
    <property type="molecule type" value="Genomic_DNA"/>
</dbReference>
<dbReference type="Gene3D" id="1.10.472.10">
    <property type="entry name" value="Cyclin-like"/>
    <property type="match status" value="1"/>
</dbReference>
<dbReference type="CDD" id="cd20514">
    <property type="entry name" value="CYCLIN_CCNC_rpt2"/>
    <property type="match status" value="1"/>
</dbReference>
<name>A0A0L0EYR8_9EUKA</name>
<dbReference type="PANTHER" id="PTHR10026">
    <property type="entry name" value="CYCLIN"/>
    <property type="match status" value="1"/>
</dbReference>
<dbReference type="GO" id="GO:0006357">
    <property type="term" value="P:regulation of transcription by RNA polymerase II"/>
    <property type="evidence" value="ECO:0007669"/>
    <property type="project" value="InterPro"/>
</dbReference>
<protein>
    <recommendedName>
        <fullName evidence="3">Cyclin C-terminal domain-containing protein</fullName>
    </recommendedName>
</protein>
<dbReference type="GO" id="GO:0016538">
    <property type="term" value="F:cyclin-dependent protein serine/threonine kinase regulator activity"/>
    <property type="evidence" value="ECO:0007669"/>
    <property type="project" value="InterPro"/>
</dbReference>
<dbReference type="RefSeq" id="XP_014143451.1">
    <property type="nucleotide sequence ID" value="XM_014287976.1"/>
</dbReference>
<feature type="domain" description="Cyclin C-terminal" evidence="3">
    <location>
        <begin position="9"/>
        <end position="91"/>
    </location>
</feature>
<dbReference type="InterPro" id="IPR036915">
    <property type="entry name" value="Cyclin-like_sf"/>
</dbReference>
<dbReference type="STRING" id="667725.A0A0L0EYR8"/>
<dbReference type="OrthoDB" id="10266018at2759"/>
<reference evidence="4 5" key="1">
    <citation type="submission" date="2011-02" db="EMBL/GenBank/DDBJ databases">
        <title>The Genome Sequence of Sphaeroforma arctica JP610.</title>
        <authorList>
            <consortium name="The Broad Institute Genome Sequencing Platform"/>
            <person name="Russ C."/>
            <person name="Cuomo C."/>
            <person name="Young S.K."/>
            <person name="Zeng Q."/>
            <person name="Gargeya S."/>
            <person name="Alvarado L."/>
            <person name="Berlin A."/>
            <person name="Chapman S.B."/>
            <person name="Chen Z."/>
            <person name="Freedman E."/>
            <person name="Gellesch M."/>
            <person name="Goldberg J."/>
            <person name="Griggs A."/>
            <person name="Gujja S."/>
            <person name="Heilman E."/>
            <person name="Heiman D."/>
            <person name="Howarth C."/>
            <person name="Mehta T."/>
            <person name="Neiman D."/>
            <person name="Pearson M."/>
            <person name="Roberts A."/>
            <person name="Saif S."/>
            <person name="Shea T."/>
            <person name="Shenoy N."/>
            <person name="Sisk P."/>
            <person name="Stolte C."/>
            <person name="Sykes S."/>
            <person name="White J."/>
            <person name="Yandava C."/>
            <person name="Burger G."/>
            <person name="Gray M.W."/>
            <person name="Holland P.W.H."/>
            <person name="King N."/>
            <person name="Lang F.B.F."/>
            <person name="Roger A.J."/>
            <person name="Ruiz-Trillo I."/>
            <person name="Haas B."/>
            <person name="Nusbaum C."/>
            <person name="Birren B."/>
        </authorList>
    </citation>
    <scope>NUCLEOTIDE SEQUENCE [LARGE SCALE GENOMIC DNA]</scope>
    <source>
        <strain evidence="4 5">JP610</strain>
    </source>
</reference>
<accession>A0A0L0EYR8</accession>
<evidence type="ECO:0000256" key="1">
    <source>
        <dbReference type="ARBA" id="ARBA00023127"/>
    </source>
</evidence>
<dbReference type="GeneID" id="25918443"/>
<evidence type="ECO:0000256" key="2">
    <source>
        <dbReference type="SAM" id="MobiDB-lite"/>
    </source>
</evidence>
<evidence type="ECO:0000259" key="3">
    <source>
        <dbReference type="Pfam" id="PF16899"/>
    </source>
</evidence>
<feature type="region of interest" description="Disordered" evidence="2">
    <location>
        <begin position="19"/>
        <end position="45"/>
    </location>
</feature>
<evidence type="ECO:0000313" key="5">
    <source>
        <dbReference type="Proteomes" id="UP000054560"/>
    </source>
</evidence>
<sequence>MDCYIVIFHPYRSLESIIPEGSRIPPTSNNGATGTNSTSGNAGAVDQSLPKDIRELYQTAWYILNDSYKTDVCLLYAPHSIAVSALYLACTIKDREKKPEVRQWFAELNLDMEEVKSVCVRLCDFM</sequence>
<gene>
    <name evidence="4" type="ORF">SARC_17939</name>
</gene>
<dbReference type="InterPro" id="IPR043198">
    <property type="entry name" value="Cyclin/Ssn8"/>
</dbReference>
<feature type="compositionally biased region" description="Low complexity" evidence="2">
    <location>
        <begin position="27"/>
        <end position="44"/>
    </location>
</feature>
<organism evidence="4 5">
    <name type="scientific">Sphaeroforma arctica JP610</name>
    <dbReference type="NCBI Taxonomy" id="667725"/>
    <lineage>
        <taxon>Eukaryota</taxon>
        <taxon>Ichthyosporea</taxon>
        <taxon>Ichthyophonida</taxon>
        <taxon>Sphaeroforma</taxon>
    </lineage>
</organism>
<evidence type="ECO:0000313" key="4">
    <source>
        <dbReference type="EMBL" id="KNC69549.1"/>
    </source>
</evidence>
<dbReference type="InterPro" id="IPR031658">
    <property type="entry name" value="Cyclin_C_2"/>
</dbReference>